<sequence>MVLNEESNGAQLSSIKVVDSQPCSAVATCSHSTSFFEAFSDVLDNVAKRIRKAPDRLGEWQYADDKRNNQASLPLSKVVGLNFSNLRKSERSIGSINKVRIKDIDSALIENFQSDRTAIAIDLKAM</sequence>
<dbReference type="HOGENOM" id="CLU_1983784_0_0_1"/>
<dbReference type="InParanoid" id="E9HLX2"/>
<dbReference type="KEGG" id="dpx:DAPPUDRAFT_331248"/>
<dbReference type="Proteomes" id="UP000000305">
    <property type="component" value="Unassembled WGS sequence"/>
</dbReference>
<keyword evidence="2" id="KW-1185">Reference proteome</keyword>
<protein>
    <submittedName>
        <fullName evidence="1">Uncharacterized protein</fullName>
    </submittedName>
</protein>
<evidence type="ECO:0000313" key="2">
    <source>
        <dbReference type="Proteomes" id="UP000000305"/>
    </source>
</evidence>
<gene>
    <name evidence="1" type="ORF">DAPPUDRAFT_331248</name>
</gene>
<name>E9HLX2_DAPPU</name>
<dbReference type="AlphaFoldDB" id="E9HLX2"/>
<organism evidence="1 2">
    <name type="scientific">Daphnia pulex</name>
    <name type="common">Water flea</name>
    <dbReference type="NCBI Taxonomy" id="6669"/>
    <lineage>
        <taxon>Eukaryota</taxon>
        <taxon>Metazoa</taxon>
        <taxon>Ecdysozoa</taxon>
        <taxon>Arthropoda</taxon>
        <taxon>Crustacea</taxon>
        <taxon>Branchiopoda</taxon>
        <taxon>Diplostraca</taxon>
        <taxon>Cladocera</taxon>
        <taxon>Anomopoda</taxon>
        <taxon>Daphniidae</taxon>
        <taxon>Daphnia</taxon>
    </lineage>
</organism>
<reference evidence="1 2" key="1">
    <citation type="journal article" date="2011" name="Science">
        <title>The ecoresponsive genome of Daphnia pulex.</title>
        <authorList>
            <person name="Colbourne J.K."/>
            <person name="Pfrender M.E."/>
            <person name="Gilbert D."/>
            <person name="Thomas W.K."/>
            <person name="Tucker A."/>
            <person name="Oakley T.H."/>
            <person name="Tokishita S."/>
            <person name="Aerts A."/>
            <person name="Arnold G.J."/>
            <person name="Basu M.K."/>
            <person name="Bauer D.J."/>
            <person name="Caceres C.E."/>
            <person name="Carmel L."/>
            <person name="Casola C."/>
            <person name="Choi J.H."/>
            <person name="Detter J.C."/>
            <person name="Dong Q."/>
            <person name="Dusheyko S."/>
            <person name="Eads B.D."/>
            <person name="Frohlich T."/>
            <person name="Geiler-Samerotte K.A."/>
            <person name="Gerlach D."/>
            <person name="Hatcher P."/>
            <person name="Jogdeo S."/>
            <person name="Krijgsveld J."/>
            <person name="Kriventseva E.V."/>
            <person name="Kultz D."/>
            <person name="Laforsch C."/>
            <person name="Lindquist E."/>
            <person name="Lopez J."/>
            <person name="Manak J.R."/>
            <person name="Muller J."/>
            <person name="Pangilinan J."/>
            <person name="Patwardhan R.P."/>
            <person name="Pitluck S."/>
            <person name="Pritham E.J."/>
            <person name="Rechtsteiner A."/>
            <person name="Rho M."/>
            <person name="Rogozin I.B."/>
            <person name="Sakarya O."/>
            <person name="Salamov A."/>
            <person name="Schaack S."/>
            <person name="Shapiro H."/>
            <person name="Shiga Y."/>
            <person name="Skalitzky C."/>
            <person name="Smith Z."/>
            <person name="Souvorov A."/>
            <person name="Sung W."/>
            <person name="Tang Z."/>
            <person name="Tsuchiya D."/>
            <person name="Tu H."/>
            <person name="Vos H."/>
            <person name="Wang M."/>
            <person name="Wolf Y.I."/>
            <person name="Yamagata H."/>
            <person name="Yamada T."/>
            <person name="Ye Y."/>
            <person name="Shaw J.R."/>
            <person name="Andrews J."/>
            <person name="Crease T.J."/>
            <person name="Tang H."/>
            <person name="Lucas S.M."/>
            <person name="Robertson H.M."/>
            <person name="Bork P."/>
            <person name="Koonin E.V."/>
            <person name="Zdobnov E.M."/>
            <person name="Grigoriev I.V."/>
            <person name="Lynch M."/>
            <person name="Boore J.L."/>
        </authorList>
    </citation>
    <scope>NUCLEOTIDE SEQUENCE [LARGE SCALE GENOMIC DNA]</scope>
</reference>
<evidence type="ECO:0000313" key="1">
    <source>
        <dbReference type="EMBL" id="EFX67263.1"/>
    </source>
</evidence>
<dbReference type="EMBL" id="GL732682">
    <property type="protein sequence ID" value="EFX67263.1"/>
    <property type="molecule type" value="Genomic_DNA"/>
</dbReference>
<accession>E9HLX2</accession>
<proteinExistence type="predicted"/>